<evidence type="ECO:0008006" key="3">
    <source>
        <dbReference type="Google" id="ProtNLM"/>
    </source>
</evidence>
<reference evidence="1 2" key="1">
    <citation type="submission" date="2011-02" db="EMBL/GenBank/DDBJ databases">
        <authorList>
            <person name="Weinstock G."/>
            <person name="Sodergren E."/>
            <person name="Clifton S."/>
            <person name="Fulton L."/>
            <person name="Fulton B."/>
            <person name="Courtney L."/>
            <person name="Fronick C."/>
            <person name="Harrison M."/>
            <person name="Strong C."/>
            <person name="Farmer C."/>
            <person name="Delahaunty K."/>
            <person name="Markovic C."/>
            <person name="Hall O."/>
            <person name="Minx P."/>
            <person name="Tomlinson C."/>
            <person name="Mitreva M."/>
            <person name="Hou S."/>
            <person name="Chen J."/>
            <person name="Wollam A."/>
            <person name="Pepin K.H."/>
            <person name="Johnson M."/>
            <person name="Bhonagiri V."/>
            <person name="Zhang X."/>
            <person name="Suruliraj S."/>
            <person name="Warren W."/>
            <person name="Chinwalla A."/>
            <person name="Mardis E.R."/>
            <person name="Wilson R.K."/>
        </authorList>
    </citation>
    <scope>NUCLEOTIDE SEQUENCE [LARGE SCALE GENOMIC DNA]</scope>
    <source>
        <strain evidence="1 2">YIT 12056</strain>
    </source>
</reference>
<name>A0ABN0CJL9_9BACE</name>
<evidence type="ECO:0000313" key="2">
    <source>
        <dbReference type="Proteomes" id="UP000010321"/>
    </source>
</evidence>
<keyword evidence="2" id="KW-1185">Reference proteome</keyword>
<comment type="caution">
    <text evidence="1">The sequence shown here is derived from an EMBL/GenBank/DDBJ whole genome shotgun (WGS) entry which is preliminary data.</text>
</comment>
<organism evidence="1 2">
    <name type="scientific">Bacteroides clarus YIT 12056</name>
    <dbReference type="NCBI Taxonomy" id="762984"/>
    <lineage>
        <taxon>Bacteria</taxon>
        <taxon>Pseudomonadati</taxon>
        <taxon>Bacteroidota</taxon>
        <taxon>Bacteroidia</taxon>
        <taxon>Bacteroidales</taxon>
        <taxon>Bacteroidaceae</taxon>
        <taxon>Bacteroides</taxon>
    </lineage>
</organism>
<accession>A0ABN0CJL9</accession>
<dbReference type="Proteomes" id="UP000010321">
    <property type="component" value="Unassembled WGS sequence"/>
</dbReference>
<protein>
    <recommendedName>
        <fullName evidence="3">Transposase</fullName>
    </recommendedName>
</protein>
<proteinExistence type="predicted"/>
<gene>
    <name evidence="1" type="ORF">HMPREF9445_02838</name>
</gene>
<sequence>MIANDSVLRFFNCIKSAIQHKMAYFVNSLIDLQGFFNKIVARFIFINIFAFC</sequence>
<dbReference type="EMBL" id="AFBM01000031">
    <property type="protein sequence ID" value="EGF49469.1"/>
    <property type="molecule type" value="Genomic_DNA"/>
</dbReference>
<evidence type="ECO:0000313" key="1">
    <source>
        <dbReference type="EMBL" id="EGF49469.1"/>
    </source>
</evidence>